<evidence type="ECO:0000256" key="5">
    <source>
        <dbReference type="ARBA" id="ARBA00022777"/>
    </source>
</evidence>
<dbReference type="AlphaFoldDB" id="A0A2U3L3K9"/>
<dbReference type="InterPro" id="IPR008271">
    <property type="entry name" value="Ser/Thr_kinase_AS"/>
</dbReference>
<dbReference type="PROSITE" id="PS00107">
    <property type="entry name" value="PROTEIN_KINASE_ATP"/>
    <property type="match status" value="1"/>
</dbReference>
<dbReference type="Gene3D" id="1.10.510.10">
    <property type="entry name" value="Transferase(Phosphotransferase) domain 1"/>
    <property type="match status" value="1"/>
</dbReference>
<dbReference type="PANTHER" id="PTHR43289">
    <property type="entry name" value="MITOGEN-ACTIVATED PROTEIN KINASE KINASE KINASE 20-RELATED"/>
    <property type="match status" value="1"/>
</dbReference>
<evidence type="ECO:0000313" key="13">
    <source>
        <dbReference type="Proteomes" id="UP000238701"/>
    </source>
</evidence>
<dbReference type="SMART" id="SM00220">
    <property type="entry name" value="S_TKc"/>
    <property type="match status" value="1"/>
</dbReference>
<dbReference type="PROSITE" id="PS50011">
    <property type="entry name" value="PROTEIN_KINASE_DOM"/>
    <property type="match status" value="1"/>
</dbReference>
<dbReference type="InterPro" id="IPR011659">
    <property type="entry name" value="WD40"/>
</dbReference>
<evidence type="ECO:0000313" key="12">
    <source>
        <dbReference type="EMBL" id="SPF46467.1"/>
    </source>
</evidence>
<feature type="binding site" evidence="9">
    <location>
        <position position="38"/>
    </location>
    <ligand>
        <name>ATP</name>
        <dbReference type="ChEBI" id="CHEBI:30616"/>
    </ligand>
</feature>
<dbReference type="InterPro" id="IPR000719">
    <property type="entry name" value="Prot_kinase_dom"/>
</dbReference>
<dbReference type="SUPFAM" id="SSF56112">
    <property type="entry name" value="Protein kinase-like (PK-like)"/>
    <property type="match status" value="1"/>
</dbReference>
<evidence type="ECO:0000256" key="9">
    <source>
        <dbReference type="PROSITE-ProRule" id="PRU10141"/>
    </source>
</evidence>
<keyword evidence="10" id="KW-1133">Transmembrane helix</keyword>
<evidence type="ECO:0000259" key="11">
    <source>
        <dbReference type="PROSITE" id="PS50011"/>
    </source>
</evidence>
<dbReference type="InterPro" id="IPR017441">
    <property type="entry name" value="Protein_kinase_ATP_BS"/>
</dbReference>
<comment type="catalytic activity">
    <reaction evidence="8">
        <text>L-seryl-[protein] + ATP = O-phospho-L-seryl-[protein] + ADP + H(+)</text>
        <dbReference type="Rhea" id="RHEA:17989"/>
        <dbReference type="Rhea" id="RHEA-COMP:9863"/>
        <dbReference type="Rhea" id="RHEA-COMP:11604"/>
        <dbReference type="ChEBI" id="CHEBI:15378"/>
        <dbReference type="ChEBI" id="CHEBI:29999"/>
        <dbReference type="ChEBI" id="CHEBI:30616"/>
        <dbReference type="ChEBI" id="CHEBI:83421"/>
        <dbReference type="ChEBI" id="CHEBI:456216"/>
        <dbReference type="EC" id="2.7.11.1"/>
    </reaction>
</comment>
<dbReference type="SUPFAM" id="SSF50993">
    <property type="entry name" value="Peptidase/esterase 'gauge' domain"/>
    <property type="match status" value="1"/>
</dbReference>
<comment type="catalytic activity">
    <reaction evidence="7">
        <text>L-threonyl-[protein] + ATP = O-phospho-L-threonyl-[protein] + ADP + H(+)</text>
        <dbReference type="Rhea" id="RHEA:46608"/>
        <dbReference type="Rhea" id="RHEA-COMP:11060"/>
        <dbReference type="Rhea" id="RHEA-COMP:11605"/>
        <dbReference type="ChEBI" id="CHEBI:15378"/>
        <dbReference type="ChEBI" id="CHEBI:30013"/>
        <dbReference type="ChEBI" id="CHEBI:30616"/>
        <dbReference type="ChEBI" id="CHEBI:61977"/>
        <dbReference type="ChEBI" id="CHEBI:456216"/>
        <dbReference type="EC" id="2.7.11.1"/>
    </reaction>
</comment>
<evidence type="ECO:0000256" key="3">
    <source>
        <dbReference type="ARBA" id="ARBA00022679"/>
    </source>
</evidence>
<feature type="domain" description="Protein kinase" evidence="11">
    <location>
        <begin position="9"/>
        <end position="286"/>
    </location>
</feature>
<dbReference type="CDD" id="cd14014">
    <property type="entry name" value="STKc_PknB_like"/>
    <property type="match status" value="1"/>
</dbReference>
<dbReference type="PANTHER" id="PTHR43289:SF34">
    <property type="entry name" value="SERINE_THREONINE-PROTEIN KINASE YBDM-RELATED"/>
    <property type="match status" value="1"/>
</dbReference>
<evidence type="ECO:0000256" key="10">
    <source>
        <dbReference type="SAM" id="Phobius"/>
    </source>
</evidence>
<evidence type="ECO:0000256" key="4">
    <source>
        <dbReference type="ARBA" id="ARBA00022741"/>
    </source>
</evidence>
<dbReference type="Pfam" id="PF07676">
    <property type="entry name" value="PD40"/>
    <property type="match status" value="1"/>
</dbReference>
<evidence type="ECO:0000256" key="7">
    <source>
        <dbReference type="ARBA" id="ARBA00047899"/>
    </source>
</evidence>
<dbReference type="SUPFAM" id="SSF82171">
    <property type="entry name" value="DPP6 N-terminal domain-like"/>
    <property type="match status" value="1"/>
</dbReference>
<evidence type="ECO:0000256" key="1">
    <source>
        <dbReference type="ARBA" id="ARBA00012513"/>
    </source>
</evidence>
<evidence type="ECO:0000256" key="2">
    <source>
        <dbReference type="ARBA" id="ARBA00022527"/>
    </source>
</evidence>
<dbReference type="InterPro" id="IPR011042">
    <property type="entry name" value="6-blade_b-propeller_TolB-like"/>
</dbReference>
<keyword evidence="10" id="KW-0472">Membrane</keyword>
<dbReference type="EMBL" id="OMOD01000161">
    <property type="protein sequence ID" value="SPF46467.1"/>
    <property type="molecule type" value="Genomic_DNA"/>
</dbReference>
<evidence type="ECO:0000256" key="6">
    <source>
        <dbReference type="ARBA" id="ARBA00022840"/>
    </source>
</evidence>
<keyword evidence="6 9" id="KW-0067">ATP-binding</keyword>
<protein>
    <recommendedName>
        <fullName evidence="1">non-specific serine/threonine protein kinase</fullName>
        <ecNumber evidence="1">2.7.11.1</ecNumber>
    </recommendedName>
</protein>
<dbReference type="Proteomes" id="UP000238701">
    <property type="component" value="Unassembled WGS sequence"/>
</dbReference>
<name>A0A2U3L3K9_9BACT</name>
<dbReference type="InterPro" id="IPR011009">
    <property type="entry name" value="Kinase-like_dom_sf"/>
</dbReference>
<keyword evidence="5 12" id="KW-0418">Kinase</keyword>
<proteinExistence type="predicted"/>
<dbReference type="Pfam" id="PF00069">
    <property type="entry name" value="Pkinase"/>
    <property type="match status" value="1"/>
</dbReference>
<keyword evidence="3" id="KW-0808">Transferase</keyword>
<gene>
    <name evidence="12" type="ORF">SBA1_650016</name>
</gene>
<keyword evidence="2 12" id="KW-0723">Serine/threonine-protein kinase</keyword>
<evidence type="ECO:0000256" key="8">
    <source>
        <dbReference type="ARBA" id="ARBA00048679"/>
    </source>
</evidence>
<dbReference type="GO" id="GO:0005524">
    <property type="term" value="F:ATP binding"/>
    <property type="evidence" value="ECO:0007669"/>
    <property type="project" value="UniProtKB-UniRule"/>
</dbReference>
<dbReference type="EC" id="2.7.11.1" evidence="1"/>
<dbReference type="Gene3D" id="3.30.200.20">
    <property type="entry name" value="Phosphorylase Kinase, domain 1"/>
    <property type="match status" value="1"/>
</dbReference>
<feature type="transmembrane region" description="Helical" evidence="10">
    <location>
        <begin position="331"/>
        <end position="355"/>
    </location>
</feature>
<keyword evidence="4 9" id="KW-0547">Nucleotide-binding</keyword>
<accession>A0A2U3L3K9</accession>
<dbReference type="GO" id="GO:0004674">
    <property type="term" value="F:protein serine/threonine kinase activity"/>
    <property type="evidence" value="ECO:0007669"/>
    <property type="project" value="UniProtKB-KW"/>
</dbReference>
<keyword evidence="10" id="KW-0812">Transmembrane</keyword>
<dbReference type="PROSITE" id="PS00108">
    <property type="entry name" value="PROTEIN_KINASE_ST"/>
    <property type="match status" value="1"/>
</dbReference>
<dbReference type="FunFam" id="3.30.200.20:FF:000035">
    <property type="entry name" value="Serine/threonine protein kinase Stk1"/>
    <property type="match status" value="1"/>
</dbReference>
<dbReference type="Gene3D" id="2.120.10.30">
    <property type="entry name" value="TolB, C-terminal domain"/>
    <property type="match status" value="2"/>
</dbReference>
<sequence length="909" mass="98087">MIGQTISHYRITEKLGGGGMGVVYKAEDTRLHRFVALKFLPDEVARDPQALARFQREAQAASALNHPNICTIHDIGEQNGQAFIAMEFLDGLTLKHRIGGQALETSAILSLAIEIADALDAAHAKGIVHRDIKPANLFITERGHAKILDFGLAKMSFPGISSSQIAAANTITHTMDDPHLTSPGSTMGTVAYMSPEQARGKELDGRSDLFSFGAVLYEMATGKLPFRGESTATIFEAILNRAPVPALRLNPDLPPKLEDIINKALEKDRDLRYQHASEMRADLQRLKRDTDSSRQVPVAVAEPAGAAPSAAQPAHASGSSAVVEVARQHRLGLGIASAVAILLVAAAAYGIYALLSRARPAPFQNFAVSKVTETGKATLVAISPDGKYILNVMNDNGQQSLWLRNVPTNSNTQVVAPAAVSYIGLRFSPDGDYLYFVRSEIGSRTLHYLYRAPVLGGTPEKLVTDIDSNLSLSPDGKKFVYMVANNPKVGESRLVIRSLEGGEEKTLATDPINEQPFDPVWSPDGKIIVCAISQPGDKFSGLVAIDMESGKRNLFVTTNSMFFQKPVWLPDGSGLLVLGAGPYFTQTQIVFVSFPGGKISAVTRDTNSYRDLSLSADGHTLATVLRQTQLNAYVMPAGASSTQARQVTTGSPIIGVSWTRDGQLIASAEASGLALLNPESGSKVPIVSQLSYANFARACSDGHFVFSAAPAGKIQNNIWLADADGGNPKQLTHGKFDYLPACSPDAKTVLYTDADNKLEKVALEGGTAQLAAEMSVFSRITFSPDGKLAAFVTFRLHDPKEKLALVPLDSSQPPRFLEFERPRSESLPTGFGDEPVRFTGDGKALMYLVRNGDTDNLWLQNLDGSPGKQLTDFKSELTKDFDYSFDGKQFAVIRGHRESDVVVIRDSEK</sequence>
<dbReference type="FunFam" id="1.10.510.10:FF:000021">
    <property type="entry name" value="Serine/threonine protein kinase"/>
    <property type="match status" value="1"/>
</dbReference>
<organism evidence="12 13">
    <name type="scientific">Candidatus Sulfotelmatobacter kueseliae</name>
    <dbReference type="NCBI Taxonomy" id="2042962"/>
    <lineage>
        <taxon>Bacteria</taxon>
        <taxon>Pseudomonadati</taxon>
        <taxon>Acidobacteriota</taxon>
        <taxon>Terriglobia</taxon>
        <taxon>Terriglobales</taxon>
        <taxon>Candidatus Korobacteraceae</taxon>
        <taxon>Candidatus Sulfotelmatobacter</taxon>
    </lineage>
</organism>
<reference evidence="13" key="1">
    <citation type="submission" date="2018-02" db="EMBL/GenBank/DDBJ databases">
        <authorList>
            <person name="Hausmann B."/>
        </authorList>
    </citation>
    <scope>NUCLEOTIDE SEQUENCE [LARGE SCALE GENOMIC DNA]</scope>
    <source>
        <strain evidence="13">Peat soil MAG SbA1</strain>
    </source>
</reference>